<gene>
    <name evidence="8" type="ORF">ACFP4F_13165</name>
</gene>
<dbReference type="Proteomes" id="UP001596139">
    <property type="component" value="Unassembled WGS sequence"/>
</dbReference>
<name>A0ABW1MJP9_9ACTN</name>
<evidence type="ECO:0000256" key="4">
    <source>
        <dbReference type="ARBA" id="ARBA00023136"/>
    </source>
</evidence>
<reference evidence="9" key="1">
    <citation type="journal article" date="2019" name="Int. J. Syst. Evol. Microbiol.">
        <title>The Global Catalogue of Microorganisms (GCM) 10K type strain sequencing project: providing services to taxonomists for standard genome sequencing and annotation.</title>
        <authorList>
            <consortium name="The Broad Institute Genomics Platform"/>
            <consortium name="The Broad Institute Genome Sequencing Center for Infectious Disease"/>
            <person name="Wu L."/>
            <person name="Ma J."/>
        </authorList>
    </citation>
    <scope>NUCLEOTIDE SEQUENCE [LARGE SCALE GENOMIC DNA]</scope>
    <source>
        <strain evidence="9">CGMCC 1.15180</strain>
    </source>
</reference>
<keyword evidence="3 6" id="KW-1133">Transmembrane helix</keyword>
<dbReference type="Gene3D" id="1.20.1250.20">
    <property type="entry name" value="MFS general substrate transporter like domains"/>
    <property type="match status" value="1"/>
</dbReference>
<feature type="transmembrane region" description="Helical" evidence="6">
    <location>
        <begin position="53"/>
        <end position="70"/>
    </location>
</feature>
<dbReference type="InterPro" id="IPR011701">
    <property type="entry name" value="MFS"/>
</dbReference>
<feature type="transmembrane region" description="Helical" evidence="6">
    <location>
        <begin position="141"/>
        <end position="167"/>
    </location>
</feature>
<organism evidence="8 9">
    <name type="scientific">Streptomyces ochraceiscleroticus</name>
    <dbReference type="NCBI Taxonomy" id="47761"/>
    <lineage>
        <taxon>Bacteria</taxon>
        <taxon>Bacillati</taxon>
        <taxon>Actinomycetota</taxon>
        <taxon>Actinomycetes</taxon>
        <taxon>Kitasatosporales</taxon>
        <taxon>Streptomycetaceae</taxon>
        <taxon>Streptomyces</taxon>
    </lineage>
</organism>
<dbReference type="EMBL" id="JBHSPX010000004">
    <property type="protein sequence ID" value="MFC6063500.1"/>
    <property type="molecule type" value="Genomic_DNA"/>
</dbReference>
<feature type="transmembrane region" description="Helical" evidence="6">
    <location>
        <begin position="297"/>
        <end position="315"/>
    </location>
</feature>
<evidence type="ECO:0000256" key="2">
    <source>
        <dbReference type="ARBA" id="ARBA00022692"/>
    </source>
</evidence>
<dbReference type="PANTHER" id="PTHR23508">
    <property type="entry name" value="CARBOXYLIC ACID TRANSPORTER PROTEIN HOMOLOG"/>
    <property type="match status" value="1"/>
</dbReference>
<feature type="transmembrane region" description="Helical" evidence="6">
    <location>
        <begin position="386"/>
        <end position="406"/>
    </location>
</feature>
<dbReference type="RefSeq" id="WP_051861863.1">
    <property type="nucleotide sequence ID" value="NZ_JBHSPX010000004.1"/>
</dbReference>
<dbReference type="InterPro" id="IPR036259">
    <property type="entry name" value="MFS_trans_sf"/>
</dbReference>
<dbReference type="PANTHER" id="PTHR23508:SF10">
    <property type="entry name" value="CARBOXYLIC ACID TRANSPORTER PROTEIN HOMOLOG"/>
    <property type="match status" value="1"/>
</dbReference>
<evidence type="ECO:0000256" key="6">
    <source>
        <dbReference type="SAM" id="Phobius"/>
    </source>
</evidence>
<evidence type="ECO:0000256" key="3">
    <source>
        <dbReference type="ARBA" id="ARBA00022989"/>
    </source>
</evidence>
<keyword evidence="4 6" id="KW-0472">Membrane</keyword>
<dbReference type="PROSITE" id="PS50850">
    <property type="entry name" value="MFS"/>
    <property type="match status" value="1"/>
</dbReference>
<feature type="transmembrane region" description="Helical" evidence="6">
    <location>
        <begin position="361"/>
        <end position="380"/>
    </location>
</feature>
<feature type="transmembrane region" description="Helical" evidence="6">
    <location>
        <begin position="106"/>
        <end position="129"/>
    </location>
</feature>
<evidence type="ECO:0000256" key="1">
    <source>
        <dbReference type="ARBA" id="ARBA00004651"/>
    </source>
</evidence>
<dbReference type="Pfam" id="PF07690">
    <property type="entry name" value="MFS_1"/>
    <property type="match status" value="1"/>
</dbReference>
<proteinExistence type="predicted"/>
<feature type="domain" description="Major facilitator superfamily (MFS) profile" evidence="7">
    <location>
        <begin position="14"/>
        <end position="410"/>
    </location>
</feature>
<keyword evidence="9" id="KW-1185">Reference proteome</keyword>
<feature type="transmembrane region" description="Helical" evidence="6">
    <location>
        <begin position="321"/>
        <end position="340"/>
    </location>
</feature>
<feature type="region of interest" description="Disordered" evidence="5">
    <location>
        <begin position="417"/>
        <end position="436"/>
    </location>
</feature>
<feature type="transmembrane region" description="Helical" evidence="6">
    <location>
        <begin position="173"/>
        <end position="192"/>
    </location>
</feature>
<dbReference type="SUPFAM" id="SSF103473">
    <property type="entry name" value="MFS general substrate transporter"/>
    <property type="match status" value="1"/>
</dbReference>
<comment type="caution">
    <text evidence="8">The sequence shown here is derived from an EMBL/GenBank/DDBJ whole genome shotgun (WGS) entry which is preliminary data.</text>
</comment>
<comment type="subcellular location">
    <subcellularLocation>
        <location evidence="1">Cell membrane</location>
        <topology evidence="1">Multi-pass membrane protein</topology>
    </subcellularLocation>
</comment>
<feature type="transmembrane region" description="Helical" evidence="6">
    <location>
        <begin position="227"/>
        <end position="246"/>
    </location>
</feature>
<sequence>MAQPLPLTAKAPNPWRVGVVSGMASYIDAAAIVSNGTALVIYQDAIGLSGSEFGWLSGILTFCIAIGAVVGGKLGDAFGRRAVFLVTMAMTVAGATLLVFGASFPLMLAGVALVGLGTGADLPVSLATISEAATDKNRGALLGLSNMLWTVGILATALVASLVGGLGRLGGQILYAHVGIVALIILLLRLGIPESPYWLRARDERRRGIETVRAERVRFGELFKRPYAKPFLALLVFYCLTNLAANTNGQFNTHIAVNVVGISVELASQLSLLGFPLGMLSSLVFMKYVGTHHRMRLFATGAVMLIVSYATPAVAGFSLPAFVTMGILGGAGGMLAFEGIMKVWTQESFPTMLRSTAQGGIIAVARVLAAVAAVLTPALLQYSPRLTYAGLCLATAIGLGTAWLAFRRRTRNEFDAEDEIDGDQGAVPVRSNPTPA</sequence>
<protein>
    <submittedName>
        <fullName evidence="8">MFS transporter</fullName>
    </submittedName>
</protein>
<keyword evidence="2 6" id="KW-0812">Transmembrane</keyword>
<evidence type="ECO:0000313" key="8">
    <source>
        <dbReference type="EMBL" id="MFC6063500.1"/>
    </source>
</evidence>
<evidence type="ECO:0000313" key="9">
    <source>
        <dbReference type="Proteomes" id="UP001596139"/>
    </source>
</evidence>
<evidence type="ECO:0000259" key="7">
    <source>
        <dbReference type="PROSITE" id="PS50850"/>
    </source>
</evidence>
<evidence type="ECO:0000256" key="5">
    <source>
        <dbReference type="SAM" id="MobiDB-lite"/>
    </source>
</evidence>
<dbReference type="InterPro" id="IPR020846">
    <property type="entry name" value="MFS_dom"/>
</dbReference>
<feature type="transmembrane region" description="Helical" evidence="6">
    <location>
        <begin position="82"/>
        <end position="100"/>
    </location>
</feature>
<feature type="transmembrane region" description="Helical" evidence="6">
    <location>
        <begin position="266"/>
        <end position="285"/>
    </location>
</feature>
<accession>A0ABW1MJP9</accession>